<keyword evidence="2" id="KW-0479">Metal-binding</keyword>
<keyword evidence="5" id="KW-1185">Reference proteome</keyword>
<dbReference type="GO" id="GO:0046872">
    <property type="term" value="F:metal ion binding"/>
    <property type="evidence" value="ECO:0007669"/>
    <property type="project" value="UniProtKB-KW"/>
</dbReference>
<dbReference type="AlphaFoldDB" id="A0AA38VV78"/>
<dbReference type="PANTHER" id="PTHR11820:SF7">
    <property type="entry name" value="ACYLPYRUVASE FAHD1, MITOCHONDRIAL"/>
    <property type="match status" value="1"/>
</dbReference>
<evidence type="ECO:0000259" key="3">
    <source>
        <dbReference type="Pfam" id="PF01557"/>
    </source>
</evidence>
<comment type="caution">
    <text evidence="4">The sequence shown here is derived from an EMBL/GenBank/DDBJ whole genome shotgun (WGS) entry which is preliminary data.</text>
</comment>
<evidence type="ECO:0000313" key="5">
    <source>
        <dbReference type="Proteomes" id="UP001174694"/>
    </source>
</evidence>
<dbReference type="GO" id="GO:0006107">
    <property type="term" value="P:oxaloacetate metabolic process"/>
    <property type="evidence" value="ECO:0007669"/>
    <property type="project" value="UniProtKB-ARBA"/>
</dbReference>
<protein>
    <submittedName>
        <fullName evidence="4">Fumarylacetoacetate hydrolase domain-containing protein 2</fullName>
    </submittedName>
</protein>
<evidence type="ECO:0000256" key="1">
    <source>
        <dbReference type="ARBA" id="ARBA00010211"/>
    </source>
</evidence>
<comment type="similarity">
    <text evidence="1">Belongs to the FAH family.</text>
</comment>
<dbReference type="PANTHER" id="PTHR11820">
    <property type="entry name" value="ACYLPYRUVASE"/>
    <property type="match status" value="1"/>
</dbReference>
<gene>
    <name evidence="4" type="ORF">NKR23_g2495</name>
</gene>
<accession>A0AA38VV78</accession>
<evidence type="ECO:0000313" key="4">
    <source>
        <dbReference type="EMBL" id="KAJ9155034.1"/>
    </source>
</evidence>
<evidence type="ECO:0000256" key="2">
    <source>
        <dbReference type="ARBA" id="ARBA00022723"/>
    </source>
</evidence>
<proteinExistence type="inferred from homology"/>
<dbReference type="SUPFAM" id="SSF56529">
    <property type="entry name" value="FAH"/>
    <property type="match status" value="1"/>
</dbReference>
<keyword evidence="4" id="KW-0378">Hydrolase</keyword>
<dbReference type="InterPro" id="IPR036663">
    <property type="entry name" value="Fumarylacetoacetase_C_sf"/>
</dbReference>
<dbReference type="Gene3D" id="3.90.850.10">
    <property type="entry name" value="Fumarylacetoacetase-like, C-terminal domain"/>
    <property type="match status" value="1"/>
</dbReference>
<dbReference type="EMBL" id="JANBVO010000004">
    <property type="protein sequence ID" value="KAJ9155034.1"/>
    <property type="molecule type" value="Genomic_DNA"/>
</dbReference>
<dbReference type="FunFam" id="3.90.850.10:FF:000002">
    <property type="entry name" value="2-hydroxyhepta-2,4-diene-1,7-dioate isomerase"/>
    <property type="match status" value="1"/>
</dbReference>
<dbReference type="GO" id="GO:0018773">
    <property type="term" value="F:acetylpyruvate hydrolase activity"/>
    <property type="evidence" value="ECO:0007669"/>
    <property type="project" value="TreeGrafter"/>
</dbReference>
<dbReference type="Proteomes" id="UP001174694">
    <property type="component" value="Unassembled WGS sequence"/>
</dbReference>
<dbReference type="Pfam" id="PF01557">
    <property type="entry name" value="FAA_hydrolase"/>
    <property type="match status" value="1"/>
</dbReference>
<name>A0AA38VV78_9PEZI</name>
<feature type="domain" description="Fumarylacetoacetase-like C-terminal" evidence="3">
    <location>
        <begin position="77"/>
        <end position="285"/>
    </location>
</feature>
<reference evidence="4" key="1">
    <citation type="submission" date="2022-07" db="EMBL/GenBank/DDBJ databases">
        <title>Fungi with potential for degradation of polypropylene.</title>
        <authorList>
            <person name="Gostincar C."/>
        </authorList>
    </citation>
    <scope>NUCLEOTIDE SEQUENCE</scope>
    <source>
        <strain evidence="4">EXF-13308</strain>
    </source>
</reference>
<dbReference type="InterPro" id="IPR011234">
    <property type="entry name" value="Fumarylacetoacetase-like_C"/>
</dbReference>
<dbReference type="GO" id="GO:0050163">
    <property type="term" value="F:oxaloacetate tautomerase activity"/>
    <property type="evidence" value="ECO:0007669"/>
    <property type="project" value="UniProtKB-ARBA"/>
</dbReference>
<organism evidence="4 5">
    <name type="scientific">Pleurostoma richardsiae</name>
    <dbReference type="NCBI Taxonomy" id="41990"/>
    <lineage>
        <taxon>Eukaryota</taxon>
        <taxon>Fungi</taxon>
        <taxon>Dikarya</taxon>
        <taxon>Ascomycota</taxon>
        <taxon>Pezizomycotina</taxon>
        <taxon>Sordariomycetes</taxon>
        <taxon>Sordariomycetidae</taxon>
        <taxon>Calosphaeriales</taxon>
        <taxon>Pleurostomataceae</taxon>
        <taxon>Pleurostoma</taxon>
    </lineage>
</organism>
<sequence>MSFNRLVRFAPKGDGKAVLIGEPVDPNVDVGKAVRDGEEVKVKVFSGSSVLSPGSPTDKVEVIDRILSPLAHEEVGTIRCIGLNYKEHAAEGGFSIPDVPTVFLKPAHALADPWPAPTIIPKHTLADDSADFESELAVVLGRPAKNVSEADALSYVLGYTAANDVSSRVSQLNTTQWSYSKGYDTSCPIGPALVSAAAMPDPSSFRLRGLKNGDVVQDTGLDDLIFNIPKLVSFLSQGTTLPAGTLILTGTPAGIGWARKPRVLLHEGDEFVVEVSPHIGSLYNVFENEK</sequence>